<comment type="subcellular location">
    <subcellularLocation>
        <location evidence="1">Membrane</location>
        <topology evidence="1">Multi-pass membrane protein</topology>
    </subcellularLocation>
</comment>
<proteinExistence type="predicted"/>
<evidence type="ECO:0000259" key="8">
    <source>
        <dbReference type="Pfam" id="PF00003"/>
    </source>
</evidence>
<evidence type="ECO:0000313" key="10">
    <source>
        <dbReference type="EMBL" id="ORY40002.1"/>
    </source>
</evidence>
<feature type="domain" description="G-protein coupled receptors family 3 profile" evidence="8">
    <location>
        <begin position="435"/>
        <end position="622"/>
    </location>
</feature>
<dbReference type="AlphaFoldDB" id="A0A1Y2BZ01"/>
<keyword evidence="11" id="KW-1185">Reference proteome</keyword>
<dbReference type="OrthoDB" id="2126318at2759"/>
<reference evidence="10 11" key="1">
    <citation type="submission" date="2016-07" db="EMBL/GenBank/DDBJ databases">
        <title>Pervasive Adenine N6-methylation of Active Genes in Fungi.</title>
        <authorList>
            <consortium name="DOE Joint Genome Institute"/>
            <person name="Mondo S.J."/>
            <person name="Dannebaum R.O."/>
            <person name="Kuo R.C."/>
            <person name="Labutti K."/>
            <person name="Haridas S."/>
            <person name="Kuo A."/>
            <person name="Salamov A."/>
            <person name="Ahrendt S.R."/>
            <person name="Lipzen A."/>
            <person name="Sullivan W."/>
            <person name="Andreopoulos W.B."/>
            <person name="Clum A."/>
            <person name="Lindquist E."/>
            <person name="Daum C."/>
            <person name="Ramamoorthy G.K."/>
            <person name="Gryganskyi A."/>
            <person name="Culley D."/>
            <person name="Magnuson J.K."/>
            <person name="James T.Y."/>
            <person name="O'Malley M.A."/>
            <person name="Stajich J.E."/>
            <person name="Spatafora J.W."/>
            <person name="Visel A."/>
            <person name="Grigoriev I.V."/>
        </authorList>
    </citation>
    <scope>NUCLEOTIDE SEQUENCE [LARGE SCALE GENOMIC DNA]</scope>
    <source>
        <strain evidence="10 11">JEL800</strain>
    </source>
</reference>
<dbReference type="SUPFAM" id="SSF53822">
    <property type="entry name" value="Periplasmic binding protein-like I"/>
    <property type="match status" value="1"/>
</dbReference>
<accession>A0A1Y2BZ01</accession>
<organism evidence="10 11">
    <name type="scientific">Rhizoclosmatium globosum</name>
    <dbReference type="NCBI Taxonomy" id="329046"/>
    <lineage>
        <taxon>Eukaryota</taxon>
        <taxon>Fungi</taxon>
        <taxon>Fungi incertae sedis</taxon>
        <taxon>Chytridiomycota</taxon>
        <taxon>Chytridiomycota incertae sedis</taxon>
        <taxon>Chytridiomycetes</taxon>
        <taxon>Chytridiales</taxon>
        <taxon>Chytriomycetaceae</taxon>
        <taxon>Rhizoclosmatium</taxon>
    </lineage>
</organism>
<evidence type="ECO:0000313" key="11">
    <source>
        <dbReference type="Proteomes" id="UP000193642"/>
    </source>
</evidence>
<dbReference type="Pfam" id="PF01094">
    <property type="entry name" value="ANF_receptor"/>
    <property type="match status" value="1"/>
</dbReference>
<feature type="transmembrane region" description="Helical" evidence="6">
    <location>
        <begin position="545"/>
        <end position="566"/>
    </location>
</feature>
<dbReference type="Gene3D" id="3.40.50.2300">
    <property type="match status" value="2"/>
</dbReference>
<evidence type="ECO:0000256" key="7">
    <source>
        <dbReference type="SAM" id="SignalP"/>
    </source>
</evidence>
<evidence type="ECO:0008006" key="12">
    <source>
        <dbReference type="Google" id="ProtNLM"/>
    </source>
</evidence>
<evidence type="ECO:0000256" key="4">
    <source>
        <dbReference type="ARBA" id="ARBA00023136"/>
    </source>
</evidence>
<dbReference type="EMBL" id="MCGO01000037">
    <property type="protein sequence ID" value="ORY40002.1"/>
    <property type="molecule type" value="Genomic_DNA"/>
</dbReference>
<dbReference type="GO" id="GO:0016020">
    <property type="term" value="C:membrane"/>
    <property type="evidence" value="ECO:0007669"/>
    <property type="project" value="UniProtKB-SubCell"/>
</dbReference>
<keyword evidence="3 6" id="KW-1133">Transmembrane helix</keyword>
<dbReference type="InterPro" id="IPR017978">
    <property type="entry name" value="GPCR_3_C"/>
</dbReference>
<evidence type="ECO:0000256" key="6">
    <source>
        <dbReference type="SAM" id="Phobius"/>
    </source>
</evidence>
<dbReference type="InterPro" id="IPR028082">
    <property type="entry name" value="Peripla_BP_I"/>
</dbReference>
<feature type="transmembrane region" description="Helical" evidence="6">
    <location>
        <begin position="475"/>
        <end position="495"/>
    </location>
</feature>
<feature type="transmembrane region" description="Helical" evidence="6">
    <location>
        <begin position="507"/>
        <end position="525"/>
    </location>
</feature>
<dbReference type="PANTHER" id="PTHR24060">
    <property type="entry name" value="METABOTROPIC GLUTAMATE RECEPTOR"/>
    <property type="match status" value="1"/>
</dbReference>
<feature type="transmembrane region" description="Helical" evidence="6">
    <location>
        <begin position="598"/>
        <end position="616"/>
    </location>
</feature>
<evidence type="ECO:0000259" key="9">
    <source>
        <dbReference type="Pfam" id="PF01094"/>
    </source>
</evidence>
<keyword evidence="4 6" id="KW-0472">Membrane</keyword>
<gene>
    <name evidence="10" type="ORF">BCR33DRAFT_740656</name>
</gene>
<name>A0A1Y2BZ01_9FUNG</name>
<evidence type="ECO:0000256" key="1">
    <source>
        <dbReference type="ARBA" id="ARBA00004141"/>
    </source>
</evidence>
<keyword evidence="7" id="KW-0732">Signal</keyword>
<feature type="signal peptide" evidence="7">
    <location>
        <begin position="1"/>
        <end position="27"/>
    </location>
</feature>
<feature type="domain" description="Receptor ligand binding region" evidence="9">
    <location>
        <begin position="58"/>
        <end position="291"/>
    </location>
</feature>
<feature type="chain" id="PRO_5012282351" description="G-protein coupled receptors family 3 profile domain-containing protein" evidence="7">
    <location>
        <begin position="28"/>
        <end position="661"/>
    </location>
</feature>
<feature type="transmembrane region" description="Helical" evidence="6">
    <location>
        <begin position="445"/>
        <end position="463"/>
    </location>
</feature>
<dbReference type="Proteomes" id="UP000193642">
    <property type="component" value="Unassembled WGS sequence"/>
</dbReference>
<keyword evidence="2 6" id="KW-0812">Transmembrane</keyword>
<comment type="caution">
    <text evidence="10">The sequence shown here is derived from an EMBL/GenBank/DDBJ whole genome shotgun (WGS) entry which is preliminary data.</text>
</comment>
<sequence>MSLYIKKWNAINLIGLLGLSFSPTISSQQTVEPANIAFLFPYAINDPQISLDIRANDAAAELAVSDFNAQHPSVHFNILRKNIWDPAYATNWTLVDSGGYAIIETVNLTRTYEVVAAFGDYLSSTTFFTAEMLSYFGIPMCGATQTDPSLKDMVNIPYFMRMQNGQDYGESLALLLTAWNVTRLSVVIASDTLSTAYGTDILTYLKTYNITVQAQVYLTPQMQASGDYSFPLESLQQSQSRFHQIHNYPSSSNNPTQNRYFFICADSTLTADFYYAARDAGITGSGVFVWMGINRPYVGTIGQQTALYGNNAINDLQGFMWLKNDLKGMLDPSVVAFTERYPLTSQGGLPSYVRQSYDCAQILMTGLVQTTVVSFTTLFCCIQRVEAEVFGPFAKIGITASSYTLLSTPIFPGGSSTPPNDGSLPIIPVEILISPDSPLATLIRVMSYIGHATFAFFTVFFGIQKIRGAASHHFLFGGLVLCGAEMVFLSMRYWGGRVTTEGCVVQRFLLPIGYALAFGCVLAKLHHASTCLENKFERVRGVSSVAVLGWVAGFVVPNIAIAAAYVNYATVVSVTPSIISFYYVCSSTKDDPNYADNLTYGLYAVDGLLALTCAFYSQQLRKERDLKLLDILCKFGVLAGATMIAIPFLSNDVLLPQILRN</sequence>
<dbReference type="InterPro" id="IPR050726">
    <property type="entry name" value="mGluR"/>
</dbReference>
<keyword evidence="5" id="KW-0325">Glycoprotein</keyword>
<protein>
    <recommendedName>
        <fullName evidence="12">G-protein coupled receptors family 3 profile domain-containing protein</fullName>
    </recommendedName>
</protein>
<feature type="transmembrane region" description="Helical" evidence="6">
    <location>
        <begin position="628"/>
        <end position="649"/>
    </location>
</feature>
<evidence type="ECO:0000256" key="2">
    <source>
        <dbReference type="ARBA" id="ARBA00022692"/>
    </source>
</evidence>
<evidence type="ECO:0000256" key="5">
    <source>
        <dbReference type="ARBA" id="ARBA00023180"/>
    </source>
</evidence>
<dbReference type="GO" id="GO:0004930">
    <property type="term" value="F:G protein-coupled receptor activity"/>
    <property type="evidence" value="ECO:0007669"/>
    <property type="project" value="InterPro"/>
</dbReference>
<dbReference type="Pfam" id="PF00003">
    <property type="entry name" value="7tm_3"/>
    <property type="match status" value="1"/>
</dbReference>
<evidence type="ECO:0000256" key="3">
    <source>
        <dbReference type="ARBA" id="ARBA00022989"/>
    </source>
</evidence>
<dbReference type="InterPro" id="IPR001828">
    <property type="entry name" value="ANF_lig-bd_rcpt"/>
</dbReference>